<dbReference type="AlphaFoldDB" id="A0A2N4UWL6"/>
<dbReference type="EMBL" id="NPIB01000002">
    <property type="protein sequence ID" value="PLC59424.1"/>
    <property type="molecule type" value="Genomic_DNA"/>
</dbReference>
<gene>
    <name evidence="2" type="ORF">CIK00_03900</name>
</gene>
<dbReference type="SUPFAM" id="SSF52540">
    <property type="entry name" value="P-loop containing nucleoside triphosphate hydrolases"/>
    <property type="match status" value="1"/>
</dbReference>
<evidence type="ECO:0000259" key="1">
    <source>
        <dbReference type="Pfam" id="PF07728"/>
    </source>
</evidence>
<dbReference type="GO" id="GO:0016887">
    <property type="term" value="F:ATP hydrolysis activity"/>
    <property type="evidence" value="ECO:0007669"/>
    <property type="project" value="InterPro"/>
</dbReference>
<dbReference type="PANTHER" id="PTHR42759:SF1">
    <property type="entry name" value="MAGNESIUM-CHELATASE SUBUNIT CHLD"/>
    <property type="match status" value="1"/>
</dbReference>
<proteinExistence type="predicted"/>
<sequence>MCILSMSKKYIYQGNFKMTTTTTQTKAVIDTTVPVANALPSVITKEYAHALPIDELVALLELKDPEIEDVVYSDPRWNEMVTVDAGELFDIIPKGAVRIKQRKYRHPKCVASNPFYIPQRDVLRRVLGWWCAPERPLSLYLYGETGTGKTEMIQYFADKLNWPVSIMQVTEYSRSDKAQGSYVLHNGKTPFHYGPVAQSMKYGWCLILDELDKGNGDFHCKLHNPVEGKPMQIDDTGEIILPAEGYRCVGTGNTSGGGDISGRYLTSNRMDEAFRRRFGVVKCDYPAYDIECAILTSRNNPDSPISKKTIRRMCRFATEIRKALQAPEIEAKCTTPEELASAKLPVERLGCAFSTRILVAWHQYIMVFGRQFTPLIESFNFVFGESLDEEDRPAVFAILQRIFGESINHADEWTEEKK</sequence>
<dbReference type="PANTHER" id="PTHR42759">
    <property type="entry name" value="MOXR FAMILY PROTEIN"/>
    <property type="match status" value="1"/>
</dbReference>
<comment type="caution">
    <text evidence="2">The sequence shown here is derived from an EMBL/GenBank/DDBJ whole genome shotgun (WGS) entry which is preliminary data.</text>
</comment>
<dbReference type="Gene3D" id="3.40.50.300">
    <property type="entry name" value="P-loop containing nucleotide triphosphate hydrolases"/>
    <property type="match status" value="1"/>
</dbReference>
<dbReference type="Pfam" id="PF07728">
    <property type="entry name" value="AAA_5"/>
    <property type="match status" value="1"/>
</dbReference>
<dbReference type="Proteomes" id="UP000234420">
    <property type="component" value="Unassembled WGS sequence"/>
</dbReference>
<protein>
    <recommendedName>
        <fullName evidence="1">ATPase dynein-related AAA domain-containing protein</fullName>
    </recommendedName>
</protein>
<dbReference type="InterPro" id="IPR050764">
    <property type="entry name" value="CbbQ/NirQ/NorQ/GpvN"/>
</dbReference>
<accession>A0A2N4UWL6</accession>
<feature type="domain" description="ATPase dynein-related AAA" evidence="1">
    <location>
        <begin position="139"/>
        <end position="278"/>
    </location>
</feature>
<dbReference type="InterPro" id="IPR011704">
    <property type="entry name" value="ATPase_dyneun-rel_AAA"/>
</dbReference>
<evidence type="ECO:0000313" key="3">
    <source>
        <dbReference type="Proteomes" id="UP000234420"/>
    </source>
</evidence>
<organism evidence="2 3">
    <name type="scientific">Photobacterium carnosum</name>
    <dbReference type="NCBI Taxonomy" id="2023717"/>
    <lineage>
        <taxon>Bacteria</taxon>
        <taxon>Pseudomonadati</taxon>
        <taxon>Pseudomonadota</taxon>
        <taxon>Gammaproteobacteria</taxon>
        <taxon>Vibrionales</taxon>
        <taxon>Vibrionaceae</taxon>
        <taxon>Photobacterium</taxon>
    </lineage>
</organism>
<dbReference type="InterPro" id="IPR027417">
    <property type="entry name" value="P-loop_NTPase"/>
</dbReference>
<reference evidence="2 3" key="1">
    <citation type="journal article" date="2018" name="Syst. Appl. Microbiol.">
        <title>Photobacterium carnosum sp. nov., isolated from spoiled modified atmosphere packaged poultry meat.</title>
        <authorList>
            <person name="Hilgarth M."/>
            <person name="Fuertes S."/>
            <person name="Ehrmann M."/>
            <person name="Vogel R.F."/>
        </authorList>
    </citation>
    <scope>NUCLEOTIDE SEQUENCE [LARGE SCALE GENOMIC DNA]</scope>
    <source>
        <strain evidence="2 3">TMW 2.2021</strain>
    </source>
</reference>
<name>A0A2N4UWL6_9GAMM</name>
<evidence type="ECO:0000313" key="2">
    <source>
        <dbReference type="EMBL" id="PLC59424.1"/>
    </source>
</evidence>
<dbReference type="GO" id="GO:0005524">
    <property type="term" value="F:ATP binding"/>
    <property type="evidence" value="ECO:0007669"/>
    <property type="project" value="InterPro"/>
</dbReference>
<keyword evidence="3" id="KW-1185">Reference proteome</keyword>